<evidence type="ECO:0000313" key="3">
    <source>
        <dbReference type="Proteomes" id="UP000629468"/>
    </source>
</evidence>
<feature type="region of interest" description="Disordered" evidence="1">
    <location>
        <begin position="927"/>
        <end position="972"/>
    </location>
</feature>
<feature type="compositionally biased region" description="Polar residues" evidence="1">
    <location>
        <begin position="68"/>
        <end position="84"/>
    </location>
</feature>
<accession>A0A8H7KK43</accession>
<dbReference type="Proteomes" id="UP000629468">
    <property type="component" value="Unassembled WGS sequence"/>
</dbReference>
<organism evidence="2 3">
    <name type="scientific">Agaricus bisporus var. burnettii</name>
    <dbReference type="NCBI Taxonomy" id="192524"/>
    <lineage>
        <taxon>Eukaryota</taxon>
        <taxon>Fungi</taxon>
        <taxon>Dikarya</taxon>
        <taxon>Basidiomycota</taxon>
        <taxon>Agaricomycotina</taxon>
        <taxon>Agaricomycetes</taxon>
        <taxon>Agaricomycetidae</taxon>
        <taxon>Agaricales</taxon>
        <taxon>Agaricineae</taxon>
        <taxon>Agaricaceae</taxon>
        <taxon>Agaricus</taxon>
    </lineage>
</organism>
<protein>
    <submittedName>
        <fullName evidence="2">Uncharacterized protein</fullName>
    </submittedName>
</protein>
<name>A0A8H7KK43_AGABI</name>
<feature type="compositionally biased region" description="Polar residues" evidence="1">
    <location>
        <begin position="945"/>
        <end position="956"/>
    </location>
</feature>
<feature type="region of interest" description="Disordered" evidence="1">
    <location>
        <begin position="229"/>
        <end position="254"/>
    </location>
</feature>
<gene>
    <name evidence="2" type="ORF">Agabi119p4_2289</name>
</gene>
<evidence type="ECO:0000256" key="1">
    <source>
        <dbReference type="SAM" id="MobiDB-lite"/>
    </source>
</evidence>
<sequence length="972" mass="110299">MPKPSQNTEDIKGKGKQREMVKPVKQATGHLSSSHSPTTSHGGQSEIPEAFETGSTVDVEEEEEEAPTSGQPTRTQPESSSQALRPSPSLKEFLRPDGNVERQAQDCILSYNTISISNPPANMVFGTYNPRPLQSSAVARLARAFSHDTFTPFAPQCIFPIVMYKEDLVDTCINTTPSFDGTAPMLQVALTVKDLVMCGGHHRVNAVRKARDKLTATVTECTRIISNRSEARDEAGNNDNDNEDEEDDDEHLDHHTQLNLDRARARLDMLDIWGCVIYDKAMIDKAQHVGMYLSQNKEEVKLKADGAESLNHELQLFKQKLTQRDLRNYIHVLSQRDHTSASLVPIVRENHARNALVRLLKFHDAIYRMSLPMAPEWITKHLINIYGGMLSEVIHYNLDILEFCFSPQAPEEFDESQTTPYYSHCADPGAAKSQKYEEVSVSTWSLVTTPVPEFYPTILDEDFWKASDTRQREVFGPLVKVMFHVGEVKYSKAFNQYIKDTLKEHQTALMKARLKEQPQRTTKQVLLDKLRWCFFDHRRYHYAPVMPLLSPSVIDCLAQVFETIPRAIQEFCSWVYPMADIDVRRAKLYTDSRDISAVVMGAIKANRSKMFMVQSVDDVVRTFAFFPLKNIGVFQKLEQDMAQIEPATLIRSSKMDATAFRQMGMTEKEYKDEIVALKDWMRTHRDSPTQIWHPTVWPLNMEGKFAWRGDGIKPVKVKKASKAEKEDDNSSKNVDRDFKVNAGYSLNEQKVAMKYRPQLLATSASARWIRQEFTEAMSPFISSWKRKIDNKETNETSYVFPDMLEHAAETAVPIVDIKEFAKAQATGEIEDKALKSFAKEIERIQRFKYLQASPSGSVMDDNVRNALDILAKAGRANIKRHAKMQADVNAGEALDDITPQNPKYSVAQPSSDQLTFYKRVEGWTEHSTSQASHTHNSDHLLDPIQVQQAKSTTATRSSKRIATGTYSVKVPP</sequence>
<feature type="compositionally biased region" description="Low complexity" evidence="1">
    <location>
        <begin position="28"/>
        <end position="45"/>
    </location>
</feature>
<dbReference type="AlphaFoldDB" id="A0A8H7KK43"/>
<reference evidence="2 3" key="1">
    <citation type="journal article" name="Sci. Rep.">
        <title>Telomere-to-telomere assembled and centromere annotated genomes of the two main subspecies of the button mushroom Agaricus bisporus reveal especially polymorphic chromosome ends.</title>
        <authorList>
            <person name="Sonnenberg A.S.M."/>
            <person name="Sedaghat-Telgerd N."/>
            <person name="Lavrijssen B."/>
            <person name="Ohm R.A."/>
            <person name="Hendrickx P.M."/>
            <person name="Scholtmeijer K."/>
            <person name="Baars J.J.P."/>
            <person name="van Peer A."/>
        </authorList>
    </citation>
    <scope>NUCLEOTIDE SEQUENCE [LARGE SCALE GENOMIC DNA]</scope>
    <source>
        <strain evidence="2 3">H119_p4</strain>
    </source>
</reference>
<feature type="region of interest" description="Disordered" evidence="1">
    <location>
        <begin position="1"/>
        <end position="97"/>
    </location>
</feature>
<feature type="compositionally biased region" description="Acidic residues" evidence="1">
    <location>
        <begin position="240"/>
        <end position="250"/>
    </location>
</feature>
<comment type="caution">
    <text evidence="2">The sequence shown here is derived from an EMBL/GenBank/DDBJ whole genome shotgun (WGS) entry which is preliminary data.</text>
</comment>
<evidence type="ECO:0000313" key="2">
    <source>
        <dbReference type="EMBL" id="KAF7782913.1"/>
    </source>
</evidence>
<feature type="compositionally biased region" description="Basic and acidic residues" evidence="1">
    <location>
        <begin position="9"/>
        <end position="22"/>
    </location>
</feature>
<dbReference type="EMBL" id="JABXXO010000003">
    <property type="protein sequence ID" value="KAF7782913.1"/>
    <property type="molecule type" value="Genomic_DNA"/>
</dbReference>
<proteinExistence type="predicted"/>